<name>A0ABN6UVL2_9BACT</name>
<accession>A0ABN6UVL2</accession>
<sequence length="62" mass="6995">MDVYLDPKETELLTGLLEHRLEGLHREIHHTDSRSFKAELKAEEALAQEVLAKLKTPAAMGI</sequence>
<evidence type="ECO:0000313" key="2">
    <source>
        <dbReference type="Proteomes" id="UP001242010"/>
    </source>
</evidence>
<keyword evidence="2" id="KW-1185">Reference proteome</keyword>
<evidence type="ECO:0000313" key="1">
    <source>
        <dbReference type="EMBL" id="BDU68801.1"/>
    </source>
</evidence>
<dbReference type="EMBL" id="AP027079">
    <property type="protein sequence ID" value="BDU68801.1"/>
    <property type="molecule type" value="Genomic_DNA"/>
</dbReference>
<proteinExistence type="predicted"/>
<reference evidence="2" key="1">
    <citation type="journal article" date="2023" name="Int. J. Syst. Evol. Microbiol.">
        <title>Mesoterricola silvestris gen. nov., sp. nov., Mesoterricola sediminis sp. nov., Geothrix oryzae sp. nov., Geothrix edaphica sp. nov., Geothrix rubra sp. nov., and Geothrix limicola sp. nov., six novel members of Acidobacteriota isolated from soils.</title>
        <authorList>
            <person name="Itoh H."/>
            <person name="Sugisawa Y."/>
            <person name="Mise K."/>
            <person name="Xu Z."/>
            <person name="Kuniyasu M."/>
            <person name="Ushijima N."/>
            <person name="Kawano K."/>
            <person name="Kobayashi E."/>
            <person name="Shiratori Y."/>
            <person name="Masuda Y."/>
            <person name="Senoo K."/>
        </authorList>
    </citation>
    <scope>NUCLEOTIDE SEQUENCE [LARGE SCALE GENOMIC DNA]</scope>
    <source>
        <strain evidence="2">Red222</strain>
    </source>
</reference>
<protein>
    <submittedName>
        <fullName evidence="1">Uncharacterized protein</fullName>
    </submittedName>
</protein>
<organism evidence="1 2">
    <name type="scientific">Geothrix oryzae</name>
    <dbReference type="NCBI Taxonomy" id="2927975"/>
    <lineage>
        <taxon>Bacteria</taxon>
        <taxon>Pseudomonadati</taxon>
        <taxon>Acidobacteriota</taxon>
        <taxon>Holophagae</taxon>
        <taxon>Holophagales</taxon>
        <taxon>Holophagaceae</taxon>
        <taxon>Geothrix</taxon>
    </lineage>
</organism>
<gene>
    <name evidence="1" type="ORF">GETHOR_09020</name>
</gene>
<dbReference type="Proteomes" id="UP001242010">
    <property type="component" value="Chromosome"/>
</dbReference>
<dbReference type="RefSeq" id="WP_286355437.1">
    <property type="nucleotide sequence ID" value="NZ_AP027079.1"/>
</dbReference>